<proteinExistence type="predicted"/>
<evidence type="ECO:0000256" key="1">
    <source>
        <dbReference type="ARBA" id="ARBA00004613"/>
    </source>
</evidence>
<evidence type="ECO:0000256" key="2">
    <source>
        <dbReference type="ARBA" id="ARBA00022729"/>
    </source>
</evidence>
<dbReference type="PANTHER" id="PTHR34216">
    <property type="match status" value="1"/>
</dbReference>
<sequence>MLRLLMIITGLLLSTAAKSAVILQYHHVSDDTPASTSISPDLFAQHMAYVEELGYQVVPLSELVANLRNGEAIPDDVVAITFDDGYSDNMAAIKAEIVPRGWPFTIFVPPLLIDQRIRGYMSWNELNELKTLGGELSNHSWEHNHLAAKLPGESDEAWLARFREDLLKAEARIEAMTGESHRILAYPYGEFSPEMLEVLAEEGFAAVGQQSGAVGALSDLGHLPRFPFGGPYGTVEDFHTKVRTLAMPVESVVLTSADETLVSHILDYGSPWPQAHITLQDDSGIRVTGINCFASGLGAQTVVAEGENSFSVVADGALQKGRSRYNCTAGSNQRHRFYWFSVPVVQLDQDGNWVD</sequence>
<dbReference type="InterPro" id="IPR011330">
    <property type="entry name" value="Glyco_hydro/deAcase_b/a-brl"/>
</dbReference>
<dbReference type="Gene3D" id="3.20.20.370">
    <property type="entry name" value="Glycoside hydrolase/deacetylase"/>
    <property type="match status" value="1"/>
</dbReference>
<keyword evidence="2 3" id="KW-0732">Signal</keyword>
<dbReference type="GO" id="GO:0005576">
    <property type="term" value="C:extracellular region"/>
    <property type="evidence" value="ECO:0007669"/>
    <property type="project" value="UniProtKB-SubCell"/>
</dbReference>
<feature type="signal peptide" evidence="3">
    <location>
        <begin position="1"/>
        <end position="19"/>
    </location>
</feature>
<dbReference type="InterPro" id="IPR051398">
    <property type="entry name" value="Polysacch_Deacetylase"/>
</dbReference>
<dbReference type="GO" id="GO:0005975">
    <property type="term" value="P:carbohydrate metabolic process"/>
    <property type="evidence" value="ECO:0007669"/>
    <property type="project" value="InterPro"/>
</dbReference>
<dbReference type="CDD" id="cd10973">
    <property type="entry name" value="CE4_DAC_u4_5s"/>
    <property type="match status" value="1"/>
</dbReference>
<dbReference type="RefSeq" id="WP_121875703.1">
    <property type="nucleotide sequence ID" value="NZ_REFJ01000001.1"/>
</dbReference>
<gene>
    <name evidence="5" type="ORF">DFR27_0314</name>
</gene>
<dbReference type="SUPFAM" id="SSF88713">
    <property type="entry name" value="Glycoside hydrolase/deacetylase"/>
    <property type="match status" value="1"/>
</dbReference>
<evidence type="ECO:0000313" key="6">
    <source>
        <dbReference type="Proteomes" id="UP000267187"/>
    </source>
</evidence>
<dbReference type="AlphaFoldDB" id="A0A3M0AIE0"/>
<dbReference type="GO" id="GO:0016810">
    <property type="term" value="F:hydrolase activity, acting on carbon-nitrogen (but not peptide) bonds"/>
    <property type="evidence" value="ECO:0007669"/>
    <property type="project" value="InterPro"/>
</dbReference>
<evidence type="ECO:0000256" key="3">
    <source>
        <dbReference type="SAM" id="SignalP"/>
    </source>
</evidence>
<dbReference type="PROSITE" id="PS51677">
    <property type="entry name" value="NODB"/>
    <property type="match status" value="1"/>
</dbReference>
<dbReference type="OrthoDB" id="9814639at2"/>
<evidence type="ECO:0000313" key="5">
    <source>
        <dbReference type="EMBL" id="RMA82365.1"/>
    </source>
</evidence>
<dbReference type="PANTHER" id="PTHR34216:SF3">
    <property type="entry name" value="POLY-BETA-1,6-N-ACETYL-D-GLUCOSAMINE N-DEACETYLASE"/>
    <property type="match status" value="1"/>
</dbReference>
<feature type="domain" description="NodB homology" evidence="4">
    <location>
        <begin position="76"/>
        <end position="288"/>
    </location>
</feature>
<protein>
    <submittedName>
        <fullName evidence="5">Polysaccharide deacetylase</fullName>
    </submittedName>
</protein>
<name>A0A3M0AIE0_9GAMM</name>
<evidence type="ECO:0000259" key="4">
    <source>
        <dbReference type="PROSITE" id="PS51677"/>
    </source>
</evidence>
<comment type="caution">
    <text evidence="5">The sequence shown here is derived from an EMBL/GenBank/DDBJ whole genome shotgun (WGS) entry which is preliminary data.</text>
</comment>
<comment type="subcellular location">
    <subcellularLocation>
        <location evidence="1">Secreted</location>
    </subcellularLocation>
</comment>
<dbReference type="Pfam" id="PF01522">
    <property type="entry name" value="Polysacc_deac_1"/>
    <property type="match status" value="1"/>
</dbReference>
<dbReference type="InterPro" id="IPR002509">
    <property type="entry name" value="NODB_dom"/>
</dbReference>
<organism evidence="5 6">
    <name type="scientific">Umboniibacter marinipuniceus</name>
    <dbReference type="NCBI Taxonomy" id="569599"/>
    <lineage>
        <taxon>Bacteria</taxon>
        <taxon>Pseudomonadati</taxon>
        <taxon>Pseudomonadota</taxon>
        <taxon>Gammaproteobacteria</taxon>
        <taxon>Cellvibrionales</taxon>
        <taxon>Cellvibrionaceae</taxon>
        <taxon>Umboniibacter</taxon>
    </lineage>
</organism>
<dbReference type="Proteomes" id="UP000267187">
    <property type="component" value="Unassembled WGS sequence"/>
</dbReference>
<keyword evidence="6" id="KW-1185">Reference proteome</keyword>
<feature type="chain" id="PRO_5018301869" evidence="3">
    <location>
        <begin position="20"/>
        <end position="355"/>
    </location>
</feature>
<accession>A0A3M0AIE0</accession>
<reference evidence="5 6" key="1">
    <citation type="submission" date="2018-10" db="EMBL/GenBank/DDBJ databases">
        <title>Genomic Encyclopedia of Type Strains, Phase IV (KMG-IV): sequencing the most valuable type-strain genomes for metagenomic binning, comparative biology and taxonomic classification.</title>
        <authorList>
            <person name="Goeker M."/>
        </authorList>
    </citation>
    <scope>NUCLEOTIDE SEQUENCE [LARGE SCALE GENOMIC DNA]</scope>
    <source>
        <strain evidence="5 6">DSM 25080</strain>
    </source>
</reference>
<dbReference type="EMBL" id="REFJ01000001">
    <property type="protein sequence ID" value="RMA82365.1"/>
    <property type="molecule type" value="Genomic_DNA"/>
</dbReference>